<dbReference type="OrthoDB" id="191139at2759"/>
<keyword evidence="2" id="KW-0521">NADP</keyword>
<dbReference type="AlphaFoldDB" id="A0A165LED7"/>
<accession>A0A165LED7</accession>
<comment type="similarity">
    <text evidence="1">Belongs to the short-chain dehydrogenases/reductases (SDR) family.</text>
</comment>
<dbReference type="STRING" id="1314781.A0A165LED7"/>
<dbReference type="InterPro" id="IPR002347">
    <property type="entry name" value="SDR_fam"/>
</dbReference>
<dbReference type="GO" id="GO:0016491">
    <property type="term" value="F:oxidoreductase activity"/>
    <property type="evidence" value="ECO:0007669"/>
    <property type="project" value="UniProtKB-KW"/>
</dbReference>
<organism evidence="4 5">
    <name type="scientific">Exidia glandulosa HHB12029</name>
    <dbReference type="NCBI Taxonomy" id="1314781"/>
    <lineage>
        <taxon>Eukaryota</taxon>
        <taxon>Fungi</taxon>
        <taxon>Dikarya</taxon>
        <taxon>Basidiomycota</taxon>
        <taxon>Agaricomycotina</taxon>
        <taxon>Agaricomycetes</taxon>
        <taxon>Auriculariales</taxon>
        <taxon>Exidiaceae</taxon>
        <taxon>Exidia</taxon>
    </lineage>
</organism>
<keyword evidence="3" id="KW-0560">Oxidoreductase</keyword>
<evidence type="ECO:0000256" key="3">
    <source>
        <dbReference type="ARBA" id="ARBA00023002"/>
    </source>
</evidence>
<dbReference type="PANTHER" id="PTHR24320">
    <property type="entry name" value="RETINOL DEHYDROGENASE"/>
    <property type="match status" value="1"/>
</dbReference>
<proteinExistence type="inferred from homology"/>
<dbReference type="Proteomes" id="UP000077266">
    <property type="component" value="Unassembled WGS sequence"/>
</dbReference>
<evidence type="ECO:0000256" key="1">
    <source>
        <dbReference type="ARBA" id="ARBA00006484"/>
    </source>
</evidence>
<dbReference type="PRINTS" id="PR00081">
    <property type="entry name" value="GDHRDH"/>
</dbReference>
<evidence type="ECO:0000313" key="5">
    <source>
        <dbReference type="Proteomes" id="UP000077266"/>
    </source>
</evidence>
<reference evidence="4 5" key="1">
    <citation type="journal article" date="2016" name="Mol. Biol. Evol.">
        <title>Comparative Genomics of Early-Diverging Mushroom-Forming Fungi Provides Insights into the Origins of Lignocellulose Decay Capabilities.</title>
        <authorList>
            <person name="Nagy L.G."/>
            <person name="Riley R."/>
            <person name="Tritt A."/>
            <person name="Adam C."/>
            <person name="Daum C."/>
            <person name="Floudas D."/>
            <person name="Sun H."/>
            <person name="Yadav J.S."/>
            <person name="Pangilinan J."/>
            <person name="Larsson K.H."/>
            <person name="Matsuura K."/>
            <person name="Barry K."/>
            <person name="Labutti K."/>
            <person name="Kuo R."/>
            <person name="Ohm R.A."/>
            <person name="Bhattacharya S.S."/>
            <person name="Shirouzu T."/>
            <person name="Yoshinaga Y."/>
            <person name="Martin F.M."/>
            <person name="Grigoriev I.V."/>
            <person name="Hibbett D.S."/>
        </authorList>
    </citation>
    <scope>NUCLEOTIDE SEQUENCE [LARGE SCALE GENOMIC DNA]</scope>
    <source>
        <strain evidence="4 5">HHB12029</strain>
    </source>
</reference>
<dbReference type="InterPro" id="IPR036291">
    <property type="entry name" value="NAD(P)-bd_dom_sf"/>
</dbReference>
<dbReference type="SUPFAM" id="SSF51735">
    <property type="entry name" value="NAD(P)-binding Rossmann-fold domains"/>
    <property type="match status" value="1"/>
</dbReference>
<gene>
    <name evidence="4" type="ORF">EXIGLDRAFT_729869</name>
</gene>
<evidence type="ECO:0000313" key="4">
    <source>
        <dbReference type="EMBL" id="KZV97758.1"/>
    </source>
</evidence>
<name>A0A165LED7_EXIGL</name>
<sequence length="322" mass="35436">MAPTTQPGLRGRVAFVTGGASGVGLRTFRALARMGAKVYLADVNQTDGLAAVAGMKRDGHDVEFFPLDLGTMRTAQQAALSFANHESRLDILVNNAALLSKEYELSPDGIVDTMSVNYFGHVVLTNTLLPLLKKTAAEPGADVRIVTVGSHGHRFLKTQRFESLRQFNEDYGGNTVQGQMMRYSAAKLAETLWMPDLQKQLDAENANITCVLVHPGSVYTEGAYRRVQTLPFYVRYIMRFVLWLTFDTPETGALTSIFAASAPEVHAQPDTYRGSYLMPVDGKAVVSRVVGQALDQALAKELHESTERMIAEKLGEHWREAQ</sequence>
<keyword evidence="5" id="KW-1185">Reference proteome</keyword>
<dbReference type="Pfam" id="PF00106">
    <property type="entry name" value="adh_short"/>
    <property type="match status" value="1"/>
</dbReference>
<dbReference type="EMBL" id="KV425926">
    <property type="protein sequence ID" value="KZV97758.1"/>
    <property type="molecule type" value="Genomic_DNA"/>
</dbReference>
<protein>
    <submittedName>
        <fullName evidence="4">NAD(P)-binding protein</fullName>
    </submittedName>
</protein>
<evidence type="ECO:0000256" key="2">
    <source>
        <dbReference type="ARBA" id="ARBA00022857"/>
    </source>
</evidence>
<dbReference type="Gene3D" id="3.40.50.720">
    <property type="entry name" value="NAD(P)-binding Rossmann-like Domain"/>
    <property type="match status" value="1"/>
</dbReference>
<dbReference type="InParanoid" id="A0A165LED7"/>
<dbReference type="PANTHER" id="PTHR24320:SF282">
    <property type="entry name" value="WW DOMAIN-CONTAINING OXIDOREDUCTASE"/>
    <property type="match status" value="1"/>
</dbReference>